<organism evidence="1 2">
    <name type="scientific">Microthlaspi erraticum</name>
    <dbReference type="NCBI Taxonomy" id="1685480"/>
    <lineage>
        <taxon>Eukaryota</taxon>
        <taxon>Viridiplantae</taxon>
        <taxon>Streptophyta</taxon>
        <taxon>Embryophyta</taxon>
        <taxon>Tracheophyta</taxon>
        <taxon>Spermatophyta</taxon>
        <taxon>Magnoliopsida</taxon>
        <taxon>eudicotyledons</taxon>
        <taxon>Gunneridae</taxon>
        <taxon>Pentapetalae</taxon>
        <taxon>rosids</taxon>
        <taxon>malvids</taxon>
        <taxon>Brassicales</taxon>
        <taxon>Brassicaceae</taxon>
        <taxon>Coluteocarpeae</taxon>
        <taxon>Microthlaspi</taxon>
    </lineage>
</organism>
<keyword evidence="2" id="KW-1185">Reference proteome</keyword>
<evidence type="ECO:0000313" key="2">
    <source>
        <dbReference type="Proteomes" id="UP000467841"/>
    </source>
</evidence>
<sequence>MSISAQGFCRLRKLELSSKLDELRIQEEAMPSLMELHVIYPGRPTKMVIPDRLRAGTRSHRHGNKYQCFSSYSDGKQRWKQRIFHSGKSKTTSLKISSLPPALGISFVKFRGKLTGIKGFVLSGHSKVYFLRLARNSQLLVNGRPYAIMEFRCEPLLCFLSTPDRITGPSVFPLSLLLGDLDTAHRQAPPIHLFNRLGNNCLAHLRKSTSRNTSLPY</sequence>
<gene>
    <name evidence="1" type="ORF">MERR_LOCUS33532</name>
</gene>
<dbReference type="OrthoDB" id="1917524at2759"/>
<name>A0A6D2K129_9BRAS</name>
<dbReference type="EMBL" id="CACVBM020001341">
    <property type="protein sequence ID" value="CAA7046297.1"/>
    <property type="molecule type" value="Genomic_DNA"/>
</dbReference>
<reference evidence="1" key="1">
    <citation type="submission" date="2020-01" db="EMBL/GenBank/DDBJ databases">
        <authorList>
            <person name="Mishra B."/>
        </authorList>
    </citation>
    <scope>NUCLEOTIDE SEQUENCE [LARGE SCALE GENOMIC DNA]</scope>
</reference>
<dbReference type="Proteomes" id="UP000467841">
    <property type="component" value="Unassembled WGS sequence"/>
</dbReference>
<accession>A0A6D2K129</accession>
<dbReference type="AlphaFoldDB" id="A0A6D2K129"/>
<comment type="caution">
    <text evidence="1">The sequence shown here is derived from an EMBL/GenBank/DDBJ whole genome shotgun (WGS) entry which is preliminary data.</text>
</comment>
<proteinExistence type="predicted"/>
<protein>
    <submittedName>
        <fullName evidence="1">Uncharacterized protein</fullName>
    </submittedName>
</protein>
<evidence type="ECO:0000313" key="1">
    <source>
        <dbReference type="EMBL" id="CAA7046297.1"/>
    </source>
</evidence>